<dbReference type="Proteomes" id="UP000799777">
    <property type="component" value="Unassembled WGS sequence"/>
</dbReference>
<dbReference type="AlphaFoldDB" id="A0A9P4GY34"/>
<reference evidence="2" key="1">
    <citation type="journal article" date="2020" name="Stud. Mycol.">
        <title>101 Dothideomycetes genomes: a test case for predicting lifestyles and emergence of pathogens.</title>
        <authorList>
            <person name="Haridas S."/>
            <person name="Albert R."/>
            <person name="Binder M."/>
            <person name="Bloem J."/>
            <person name="Labutti K."/>
            <person name="Salamov A."/>
            <person name="Andreopoulos B."/>
            <person name="Baker S."/>
            <person name="Barry K."/>
            <person name="Bills G."/>
            <person name="Bluhm B."/>
            <person name="Cannon C."/>
            <person name="Castanera R."/>
            <person name="Culley D."/>
            <person name="Daum C."/>
            <person name="Ezra D."/>
            <person name="Gonzalez J."/>
            <person name="Henrissat B."/>
            <person name="Kuo A."/>
            <person name="Liang C."/>
            <person name="Lipzen A."/>
            <person name="Lutzoni F."/>
            <person name="Magnuson J."/>
            <person name="Mondo S."/>
            <person name="Nolan M."/>
            <person name="Ohm R."/>
            <person name="Pangilinan J."/>
            <person name="Park H.-J."/>
            <person name="Ramirez L."/>
            <person name="Alfaro M."/>
            <person name="Sun H."/>
            <person name="Tritt A."/>
            <person name="Yoshinaga Y."/>
            <person name="Zwiers L.-H."/>
            <person name="Turgeon B."/>
            <person name="Goodwin S."/>
            <person name="Spatafora J."/>
            <person name="Crous P."/>
            <person name="Grigoriev I."/>
        </authorList>
    </citation>
    <scope>NUCLEOTIDE SEQUENCE</scope>
    <source>
        <strain evidence="2">CBS 110217</strain>
    </source>
</reference>
<dbReference type="Gene3D" id="3.10.129.10">
    <property type="entry name" value="Hotdog Thioesterase"/>
    <property type="match status" value="1"/>
</dbReference>
<dbReference type="SUPFAM" id="SSF54637">
    <property type="entry name" value="Thioesterase/thiol ester dehydrase-isomerase"/>
    <property type="match status" value="1"/>
</dbReference>
<name>A0A9P4GY34_9PLEO</name>
<proteinExistence type="predicted"/>
<keyword evidence="3" id="KW-1185">Reference proteome</keyword>
<dbReference type="InterPro" id="IPR029069">
    <property type="entry name" value="HotDog_dom_sf"/>
</dbReference>
<feature type="domain" description="Thioesterase" evidence="1">
    <location>
        <begin position="90"/>
        <end position="177"/>
    </location>
</feature>
<accession>A0A9P4GY34</accession>
<dbReference type="PANTHER" id="PTHR47260">
    <property type="entry name" value="UPF0644 PROTEIN PB2B4.06"/>
    <property type="match status" value="1"/>
</dbReference>
<dbReference type="EMBL" id="ML978285">
    <property type="protein sequence ID" value="KAF2024773.1"/>
    <property type="molecule type" value="Genomic_DNA"/>
</dbReference>
<dbReference type="InterPro" id="IPR006683">
    <property type="entry name" value="Thioestr_dom"/>
</dbReference>
<evidence type="ECO:0000313" key="2">
    <source>
        <dbReference type="EMBL" id="KAF2024773.1"/>
    </source>
</evidence>
<gene>
    <name evidence="2" type="ORF">EK21DRAFT_77966</name>
</gene>
<sequence>MGDVALDELASTPWAVELINDPKWTRTRTDSRLPKASGEDSFFAETLATDRTIQACLTLRPTEEIYDDLAYQEIVTLIRVGDGLNGYPSIAHGGLVATLLDEVCGVLIVLNMEKSKERMKESGKAGPCSMNYMTAYLNTIYKKPVPTPGVLKCTAKFERRDGRKLYVRATIENGKGTIYTVGEAMFIEVKPMI</sequence>
<protein>
    <recommendedName>
        <fullName evidence="1">Thioesterase domain-containing protein</fullName>
    </recommendedName>
</protein>
<dbReference type="Pfam" id="PF03061">
    <property type="entry name" value="4HBT"/>
    <property type="match status" value="1"/>
</dbReference>
<dbReference type="PANTHER" id="PTHR47260:SF3">
    <property type="entry name" value="THIOESTERASE FAMILY PROTEIN (AFU_ORTHOLOGUE AFUA_7G03960)"/>
    <property type="match status" value="1"/>
</dbReference>
<dbReference type="InterPro" id="IPR052061">
    <property type="entry name" value="PTE-AB_protein"/>
</dbReference>
<evidence type="ECO:0000313" key="3">
    <source>
        <dbReference type="Proteomes" id="UP000799777"/>
    </source>
</evidence>
<dbReference type="OrthoDB" id="506431at2759"/>
<dbReference type="CDD" id="cd03443">
    <property type="entry name" value="PaaI_thioesterase"/>
    <property type="match status" value="1"/>
</dbReference>
<comment type="caution">
    <text evidence="2">The sequence shown here is derived from an EMBL/GenBank/DDBJ whole genome shotgun (WGS) entry which is preliminary data.</text>
</comment>
<organism evidence="2 3">
    <name type="scientific">Setomelanomma holmii</name>
    <dbReference type="NCBI Taxonomy" id="210430"/>
    <lineage>
        <taxon>Eukaryota</taxon>
        <taxon>Fungi</taxon>
        <taxon>Dikarya</taxon>
        <taxon>Ascomycota</taxon>
        <taxon>Pezizomycotina</taxon>
        <taxon>Dothideomycetes</taxon>
        <taxon>Pleosporomycetidae</taxon>
        <taxon>Pleosporales</taxon>
        <taxon>Pleosporineae</taxon>
        <taxon>Phaeosphaeriaceae</taxon>
        <taxon>Setomelanomma</taxon>
    </lineage>
</organism>
<evidence type="ECO:0000259" key="1">
    <source>
        <dbReference type="Pfam" id="PF03061"/>
    </source>
</evidence>